<dbReference type="Gene3D" id="3.40.50.2300">
    <property type="match status" value="1"/>
</dbReference>
<sequence>MSAVSPAAPPLRVLVITDQRVHADLLAFALDASPALSCAATASTLDEGCRKLAACDVGAAVIDVPVGDEVDVRSLAAVSPGTRILLLTAHPTVGAAARALRGGASAYLAKDTRLDDLVDAIHHATPDDPRITAGLAITPFDTLSPRQRDILELLCRGCRPAQIATELGLSPHTVRDHIKALREALGARSQLEAVALALAGGHVALPRRRSLTRSAVRGASSVVRVRRPRS</sequence>
<dbReference type="InterPro" id="IPR016032">
    <property type="entry name" value="Sig_transdc_resp-reg_C-effctor"/>
</dbReference>
<feature type="modified residue" description="4-aspartylphosphate" evidence="2">
    <location>
        <position position="63"/>
    </location>
</feature>
<dbReference type="PROSITE" id="PS50110">
    <property type="entry name" value="RESPONSE_REGULATORY"/>
    <property type="match status" value="1"/>
</dbReference>
<dbReference type="Proteomes" id="UP001630303">
    <property type="component" value="Unassembled WGS sequence"/>
</dbReference>
<feature type="domain" description="HTH luxR-type" evidence="3">
    <location>
        <begin position="136"/>
        <end position="201"/>
    </location>
</feature>
<evidence type="ECO:0000256" key="2">
    <source>
        <dbReference type="PROSITE-ProRule" id="PRU00169"/>
    </source>
</evidence>
<name>A0ABW9GGZ2_9MICO</name>
<evidence type="ECO:0000259" key="3">
    <source>
        <dbReference type="PROSITE" id="PS50043"/>
    </source>
</evidence>
<evidence type="ECO:0000313" key="5">
    <source>
        <dbReference type="EMBL" id="MFM2719363.1"/>
    </source>
</evidence>
<evidence type="ECO:0000259" key="4">
    <source>
        <dbReference type="PROSITE" id="PS50110"/>
    </source>
</evidence>
<proteinExistence type="predicted"/>
<dbReference type="InterPro" id="IPR036388">
    <property type="entry name" value="WH-like_DNA-bd_sf"/>
</dbReference>
<dbReference type="InterPro" id="IPR011006">
    <property type="entry name" value="CheY-like_superfamily"/>
</dbReference>
<keyword evidence="2" id="KW-0597">Phosphoprotein</keyword>
<evidence type="ECO:0000313" key="6">
    <source>
        <dbReference type="Proteomes" id="UP001630303"/>
    </source>
</evidence>
<comment type="caution">
    <text evidence="5">The sequence shown here is derived from an EMBL/GenBank/DDBJ whole genome shotgun (WGS) entry which is preliminary data.</text>
</comment>
<dbReference type="CDD" id="cd06170">
    <property type="entry name" value="LuxR_C_like"/>
    <property type="match status" value="1"/>
</dbReference>
<dbReference type="Pfam" id="PF00196">
    <property type="entry name" value="GerE"/>
    <property type="match status" value="1"/>
</dbReference>
<keyword evidence="1" id="KW-0238">DNA-binding</keyword>
<dbReference type="SUPFAM" id="SSF46894">
    <property type="entry name" value="C-terminal effector domain of the bipartite response regulators"/>
    <property type="match status" value="1"/>
</dbReference>
<dbReference type="SUPFAM" id="SSF52172">
    <property type="entry name" value="CheY-like"/>
    <property type="match status" value="1"/>
</dbReference>
<gene>
    <name evidence="5" type="ORF">P5G46_02470</name>
</gene>
<dbReference type="EMBL" id="JAROCE010000001">
    <property type="protein sequence ID" value="MFM2719363.1"/>
    <property type="molecule type" value="Genomic_DNA"/>
</dbReference>
<organism evidence="5 6">
    <name type="scientific">Microbacterium mcarthurae</name>
    <dbReference type="NCBI Taxonomy" id="3035918"/>
    <lineage>
        <taxon>Bacteria</taxon>
        <taxon>Bacillati</taxon>
        <taxon>Actinomycetota</taxon>
        <taxon>Actinomycetes</taxon>
        <taxon>Micrococcales</taxon>
        <taxon>Microbacteriaceae</taxon>
        <taxon>Microbacterium</taxon>
    </lineage>
</organism>
<dbReference type="InterPro" id="IPR000792">
    <property type="entry name" value="Tscrpt_reg_LuxR_C"/>
</dbReference>
<dbReference type="SMART" id="SM00448">
    <property type="entry name" value="REC"/>
    <property type="match status" value="1"/>
</dbReference>
<dbReference type="Gene3D" id="1.10.10.10">
    <property type="entry name" value="Winged helix-like DNA-binding domain superfamily/Winged helix DNA-binding domain"/>
    <property type="match status" value="1"/>
</dbReference>
<evidence type="ECO:0000256" key="1">
    <source>
        <dbReference type="ARBA" id="ARBA00023125"/>
    </source>
</evidence>
<dbReference type="InterPro" id="IPR001789">
    <property type="entry name" value="Sig_transdc_resp-reg_receiver"/>
</dbReference>
<feature type="domain" description="Response regulatory" evidence="4">
    <location>
        <begin position="12"/>
        <end position="125"/>
    </location>
</feature>
<dbReference type="PANTHER" id="PTHR43214">
    <property type="entry name" value="TWO-COMPONENT RESPONSE REGULATOR"/>
    <property type="match status" value="1"/>
</dbReference>
<dbReference type="SMART" id="SM00421">
    <property type="entry name" value="HTH_LUXR"/>
    <property type="match status" value="1"/>
</dbReference>
<protein>
    <submittedName>
        <fullName evidence="5">Response regulator transcription factor</fullName>
    </submittedName>
</protein>
<dbReference type="InterPro" id="IPR039420">
    <property type="entry name" value="WalR-like"/>
</dbReference>
<dbReference type="PROSITE" id="PS50043">
    <property type="entry name" value="HTH_LUXR_2"/>
    <property type="match status" value="1"/>
</dbReference>
<dbReference type="RefSeq" id="WP_408904900.1">
    <property type="nucleotide sequence ID" value="NZ_JAROCE010000001.1"/>
</dbReference>
<reference evidence="5 6" key="1">
    <citation type="submission" date="2023-03" db="EMBL/GenBank/DDBJ databases">
        <title>MT1 and MT2 Draft Genomes of Novel Species.</title>
        <authorList>
            <person name="Venkateswaran K."/>
        </authorList>
    </citation>
    <scope>NUCLEOTIDE SEQUENCE [LARGE SCALE GENOMIC DNA]</scope>
    <source>
        <strain evidence="5 6">IF8SW-P5</strain>
    </source>
</reference>
<keyword evidence="6" id="KW-1185">Reference proteome</keyword>
<dbReference type="PRINTS" id="PR00038">
    <property type="entry name" value="HTHLUXR"/>
</dbReference>
<dbReference type="Pfam" id="PF00072">
    <property type="entry name" value="Response_reg"/>
    <property type="match status" value="1"/>
</dbReference>
<accession>A0ABW9GGZ2</accession>